<dbReference type="Proteomes" id="UP000023152">
    <property type="component" value="Unassembled WGS sequence"/>
</dbReference>
<dbReference type="InterPro" id="IPR051173">
    <property type="entry name" value="Ca_channel_alpha-2/delta"/>
</dbReference>
<evidence type="ECO:0000259" key="2">
    <source>
        <dbReference type="PROSITE" id="PS50234"/>
    </source>
</evidence>
<organism evidence="3 4">
    <name type="scientific">Reticulomyxa filosa</name>
    <dbReference type="NCBI Taxonomy" id="46433"/>
    <lineage>
        <taxon>Eukaryota</taxon>
        <taxon>Sar</taxon>
        <taxon>Rhizaria</taxon>
        <taxon>Retaria</taxon>
        <taxon>Foraminifera</taxon>
        <taxon>Monothalamids</taxon>
        <taxon>Reticulomyxidae</taxon>
        <taxon>Reticulomyxa</taxon>
    </lineage>
</organism>
<dbReference type="SUPFAM" id="SSF53300">
    <property type="entry name" value="vWA-like"/>
    <property type="match status" value="1"/>
</dbReference>
<dbReference type="Pfam" id="PF13519">
    <property type="entry name" value="VWA_2"/>
    <property type="match status" value="1"/>
</dbReference>
<sequence>MAISFGTKHYVEKETFALKVTDFEHEGIFGRYYFDTSNEVGHEPSSSQREEKTKEASSEKSHNVDHHLSIRTNYAQCRDPLSNEMQQWLGIGLHSIYDGKAAIKKYGRPAVRLVVVLDVSGSMDLTLEGGEGVGTQSKIVVAKQSLLSMLKNLKDNDWLSIITFDEHAHLIHPLTQWKHTNAESLKQQIASIKAEGGTDLSVAFRAAGAVLREELKKNQTTETPTHAENRILFFTDMQPTRGELSEGGLFALASGCSEEHIYTTFVGVGQDFGTDLTQHITTNLRGGQYMTIQNAHEFEELMTENFDYSVFPIAFDLVCEIGDGCAFEIEHVYGTREPSGSTLMSVKTLFPSHVNEDGITKGCMILLKLKPNKNALSKGDKTTDVLKLKWSYESAISGKSYSETTVATFGEHDSEKEYFQTTGVHKAIVLTKYVNLCRALVSKYTFDFSLGIPDSVKTDKQKIVNPNHKTNTGEKLQSPLEAAETFSDHYKNMSDILRDASMKEELVVLDKIISHLKKKQKN</sequence>
<name>X6NER5_RETFI</name>
<dbReference type="InterPro" id="IPR036465">
    <property type="entry name" value="vWFA_dom_sf"/>
</dbReference>
<dbReference type="PANTHER" id="PTHR10166:SF37">
    <property type="entry name" value="STOLID, ISOFORM H"/>
    <property type="match status" value="1"/>
</dbReference>
<dbReference type="OMA" id="ASRRIMF"/>
<dbReference type="PROSITE" id="PS50234">
    <property type="entry name" value="VWFA"/>
    <property type="match status" value="1"/>
</dbReference>
<dbReference type="OrthoDB" id="299997at2759"/>
<comment type="caution">
    <text evidence="3">The sequence shown here is derived from an EMBL/GenBank/DDBJ whole genome shotgun (WGS) entry which is preliminary data.</text>
</comment>
<feature type="region of interest" description="Disordered" evidence="1">
    <location>
        <begin position="40"/>
        <end position="65"/>
    </location>
</feature>
<dbReference type="GO" id="GO:0005245">
    <property type="term" value="F:voltage-gated calcium channel activity"/>
    <property type="evidence" value="ECO:0007669"/>
    <property type="project" value="TreeGrafter"/>
</dbReference>
<evidence type="ECO:0000313" key="3">
    <source>
        <dbReference type="EMBL" id="ETO24466.1"/>
    </source>
</evidence>
<proteinExistence type="predicted"/>
<dbReference type="EMBL" id="ASPP01009207">
    <property type="protein sequence ID" value="ETO24466.1"/>
    <property type="molecule type" value="Genomic_DNA"/>
</dbReference>
<evidence type="ECO:0000313" key="4">
    <source>
        <dbReference type="Proteomes" id="UP000023152"/>
    </source>
</evidence>
<feature type="domain" description="VWFA" evidence="2">
    <location>
        <begin position="112"/>
        <end position="306"/>
    </location>
</feature>
<dbReference type="PANTHER" id="PTHR10166">
    <property type="entry name" value="VOLTAGE-DEPENDENT CALCIUM CHANNEL SUBUNIT ALPHA-2/DELTA-RELATED"/>
    <property type="match status" value="1"/>
</dbReference>
<dbReference type="SMART" id="SM00327">
    <property type="entry name" value="VWA"/>
    <property type="match status" value="1"/>
</dbReference>
<keyword evidence="4" id="KW-1185">Reference proteome</keyword>
<dbReference type="Gene3D" id="3.40.50.410">
    <property type="entry name" value="von Willebrand factor, type A domain"/>
    <property type="match status" value="1"/>
</dbReference>
<dbReference type="GO" id="GO:0005891">
    <property type="term" value="C:voltage-gated calcium channel complex"/>
    <property type="evidence" value="ECO:0007669"/>
    <property type="project" value="TreeGrafter"/>
</dbReference>
<dbReference type="AlphaFoldDB" id="X6NER5"/>
<feature type="compositionally biased region" description="Basic and acidic residues" evidence="1">
    <location>
        <begin position="48"/>
        <end position="65"/>
    </location>
</feature>
<accession>X6NER5</accession>
<protein>
    <submittedName>
        <fullName evidence="3">von Willebrand factor type A</fullName>
    </submittedName>
</protein>
<gene>
    <name evidence="3" type="ORF">RFI_12693</name>
</gene>
<evidence type="ECO:0000256" key="1">
    <source>
        <dbReference type="SAM" id="MobiDB-lite"/>
    </source>
</evidence>
<reference evidence="3 4" key="1">
    <citation type="journal article" date="2013" name="Curr. Biol.">
        <title>The Genome of the Foraminiferan Reticulomyxa filosa.</title>
        <authorList>
            <person name="Glockner G."/>
            <person name="Hulsmann N."/>
            <person name="Schleicher M."/>
            <person name="Noegel A.A."/>
            <person name="Eichinger L."/>
            <person name="Gallinger C."/>
            <person name="Pawlowski J."/>
            <person name="Sierra R."/>
            <person name="Euteneuer U."/>
            <person name="Pillet L."/>
            <person name="Moustafa A."/>
            <person name="Platzer M."/>
            <person name="Groth M."/>
            <person name="Szafranski K."/>
            <person name="Schliwa M."/>
        </authorList>
    </citation>
    <scope>NUCLEOTIDE SEQUENCE [LARGE SCALE GENOMIC DNA]</scope>
</reference>
<dbReference type="InterPro" id="IPR002035">
    <property type="entry name" value="VWF_A"/>
</dbReference>